<keyword evidence="3" id="KW-0808">Transferase</keyword>
<dbReference type="OrthoDB" id="8062037at2759"/>
<accession>A0A498HNK9</accession>
<gene>
    <name evidence="10" type="ORF">DVH24_012730</name>
</gene>
<keyword evidence="11" id="KW-1185">Reference proteome</keyword>
<name>A0A498HNK9_MALDO</name>
<evidence type="ECO:0000256" key="1">
    <source>
        <dbReference type="ARBA" id="ARBA00000900"/>
    </source>
</evidence>
<dbReference type="Pfam" id="PF13639">
    <property type="entry name" value="zf-RING_2"/>
    <property type="match status" value="1"/>
</dbReference>
<keyword evidence="7" id="KW-0862">Zinc</keyword>
<evidence type="ECO:0000256" key="3">
    <source>
        <dbReference type="ARBA" id="ARBA00022679"/>
    </source>
</evidence>
<reference evidence="10 11" key="1">
    <citation type="submission" date="2018-10" db="EMBL/GenBank/DDBJ databases">
        <title>A high-quality apple genome assembly.</title>
        <authorList>
            <person name="Hu J."/>
        </authorList>
    </citation>
    <scope>NUCLEOTIDE SEQUENCE [LARGE SCALE GENOMIC DNA]</scope>
    <source>
        <strain evidence="11">cv. HFTH1</strain>
        <tissue evidence="10">Young leaf</tissue>
    </source>
</reference>
<dbReference type="Gramene" id="mRNA:MD15G0041000">
    <property type="protein sequence ID" value="mRNA:MD15G0041000"/>
    <property type="gene ID" value="MD15G0041000"/>
</dbReference>
<dbReference type="KEGG" id="mdm:103455746"/>
<dbReference type="Proteomes" id="UP000290289">
    <property type="component" value="Chromosome 15"/>
</dbReference>
<dbReference type="SMART" id="SM00184">
    <property type="entry name" value="RING"/>
    <property type="match status" value="1"/>
</dbReference>
<dbReference type="GO" id="GO:0005737">
    <property type="term" value="C:cytoplasm"/>
    <property type="evidence" value="ECO:0007669"/>
    <property type="project" value="TreeGrafter"/>
</dbReference>
<evidence type="ECO:0000259" key="9">
    <source>
        <dbReference type="PROSITE" id="PS50089"/>
    </source>
</evidence>
<evidence type="ECO:0000256" key="5">
    <source>
        <dbReference type="ARBA" id="ARBA00022771"/>
    </source>
</evidence>
<dbReference type="Gene3D" id="3.30.40.10">
    <property type="entry name" value="Zinc/RING finger domain, C3HC4 (zinc finger)"/>
    <property type="match status" value="1"/>
</dbReference>
<keyword evidence="6" id="KW-0833">Ubl conjugation pathway</keyword>
<dbReference type="SMR" id="A0A498HNK9"/>
<keyword evidence="5 8" id="KW-0863">Zinc-finger</keyword>
<dbReference type="EMBL" id="RDQH01000341">
    <property type="protein sequence ID" value="RXH73046.1"/>
    <property type="molecule type" value="Genomic_DNA"/>
</dbReference>
<comment type="catalytic activity">
    <reaction evidence="1">
        <text>S-ubiquitinyl-[E2 ubiquitin-conjugating enzyme]-L-cysteine + [acceptor protein]-L-lysine = [E2 ubiquitin-conjugating enzyme]-L-cysteine + N(6)-ubiquitinyl-[acceptor protein]-L-lysine.</text>
        <dbReference type="EC" id="2.3.2.27"/>
    </reaction>
</comment>
<dbReference type="InterPro" id="IPR013083">
    <property type="entry name" value="Znf_RING/FYVE/PHD"/>
</dbReference>
<evidence type="ECO:0000256" key="2">
    <source>
        <dbReference type="ARBA" id="ARBA00012483"/>
    </source>
</evidence>
<keyword evidence="4" id="KW-0479">Metal-binding</keyword>
<comment type="caution">
    <text evidence="10">The sequence shown here is derived from an EMBL/GenBank/DDBJ whole genome shotgun (WGS) entry which is preliminary data.</text>
</comment>
<evidence type="ECO:0000256" key="4">
    <source>
        <dbReference type="ARBA" id="ARBA00022723"/>
    </source>
</evidence>
<dbReference type="PANTHER" id="PTHR15710">
    <property type="entry name" value="E3 UBIQUITIN-PROTEIN LIGASE PRAJA"/>
    <property type="match status" value="1"/>
</dbReference>
<evidence type="ECO:0000313" key="11">
    <source>
        <dbReference type="Proteomes" id="UP000290289"/>
    </source>
</evidence>
<evidence type="ECO:0000313" key="10">
    <source>
        <dbReference type="EMBL" id="RXH73046.1"/>
    </source>
</evidence>
<evidence type="ECO:0000256" key="8">
    <source>
        <dbReference type="PROSITE-ProRule" id="PRU00175"/>
    </source>
</evidence>
<dbReference type="PROSITE" id="PS50089">
    <property type="entry name" value="ZF_RING_2"/>
    <property type="match status" value="1"/>
</dbReference>
<dbReference type="SUPFAM" id="SSF57850">
    <property type="entry name" value="RING/U-box"/>
    <property type="match status" value="1"/>
</dbReference>
<sequence length="312" mass="34767">MEFSFKDEKKLEQRLEELHKDVSRKQKFEDAVAALNSLLRDHYSSASPSLRKLFYGVVCRVATVLKTRYTSLGFWAAGLALFQLAHSLVSDPSEKAHLLACIDEARQVVHQENDPPQPSSSPNQGYLFEGHLTVDREPPQPQWLVQSNLLTAAMAAGSSSESGPGNEENSESAVNLLQSLIDNLDSVLPPGVLDDVRAAPRVPPASKQVVANLPVVTITEEVLKKLGEDADCCICKENLVVNDKMQELPCKHTFHPPCLKPWLDEHNSCPICRHELQTDDHAYESWKEREKEAEEDRKGAANAIRGGEYMYV</sequence>
<proteinExistence type="predicted"/>
<evidence type="ECO:0000256" key="7">
    <source>
        <dbReference type="ARBA" id="ARBA00022833"/>
    </source>
</evidence>
<dbReference type="EC" id="2.3.2.27" evidence="2"/>
<dbReference type="FunFam" id="3.30.40.10:FF:000127">
    <property type="entry name" value="E3 ubiquitin-protein ligase RNF181"/>
    <property type="match status" value="1"/>
</dbReference>
<dbReference type="PANTHER" id="PTHR15710:SF4">
    <property type="entry name" value="E3 UBIQUITIN-PROTEIN LIGASE AIP2"/>
    <property type="match status" value="1"/>
</dbReference>
<evidence type="ECO:0000256" key="6">
    <source>
        <dbReference type="ARBA" id="ARBA00022786"/>
    </source>
</evidence>
<dbReference type="InterPro" id="IPR001841">
    <property type="entry name" value="Znf_RING"/>
</dbReference>
<feature type="domain" description="RING-type" evidence="9">
    <location>
        <begin position="232"/>
        <end position="273"/>
    </location>
</feature>
<dbReference type="STRING" id="3750.A0A498HNK9"/>
<dbReference type="GO" id="GO:0008270">
    <property type="term" value="F:zinc ion binding"/>
    <property type="evidence" value="ECO:0007669"/>
    <property type="project" value="UniProtKB-KW"/>
</dbReference>
<dbReference type="CDD" id="cd16667">
    <property type="entry name" value="RING-H2_RNF126-like"/>
    <property type="match status" value="1"/>
</dbReference>
<dbReference type="GO" id="GO:0061630">
    <property type="term" value="F:ubiquitin protein ligase activity"/>
    <property type="evidence" value="ECO:0007669"/>
    <property type="project" value="UniProtKB-EC"/>
</dbReference>
<protein>
    <recommendedName>
        <fullName evidence="2">RING-type E3 ubiquitin transferase</fullName>
        <ecNumber evidence="2">2.3.2.27</ecNumber>
    </recommendedName>
</protein>
<dbReference type="GO" id="GO:0016567">
    <property type="term" value="P:protein ubiquitination"/>
    <property type="evidence" value="ECO:0007669"/>
    <property type="project" value="TreeGrafter"/>
</dbReference>
<dbReference type="AlphaFoldDB" id="A0A498HNK9"/>
<organism evidence="10 11">
    <name type="scientific">Malus domestica</name>
    <name type="common">Apple</name>
    <name type="synonym">Pyrus malus</name>
    <dbReference type="NCBI Taxonomy" id="3750"/>
    <lineage>
        <taxon>Eukaryota</taxon>
        <taxon>Viridiplantae</taxon>
        <taxon>Streptophyta</taxon>
        <taxon>Embryophyta</taxon>
        <taxon>Tracheophyta</taxon>
        <taxon>Spermatophyta</taxon>
        <taxon>Magnoliopsida</taxon>
        <taxon>eudicotyledons</taxon>
        <taxon>Gunneridae</taxon>
        <taxon>Pentapetalae</taxon>
        <taxon>rosids</taxon>
        <taxon>fabids</taxon>
        <taxon>Rosales</taxon>
        <taxon>Rosaceae</taxon>
        <taxon>Amygdaloideae</taxon>
        <taxon>Maleae</taxon>
        <taxon>Malus</taxon>
    </lineage>
</organism>